<accession>A0A250X1X8</accession>
<protein>
    <submittedName>
        <fullName evidence="2">Uncharacterized protein</fullName>
    </submittedName>
</protein>
<proteinExistence type="predicted"/>
<dbReference type="STRING" id="1157962.A0A250X1X8"/>
<dbReference type="Proteomes" id="UP000232323">
    <property type="component" value="Unassembled WGS sequence"/>
</dbReference>
<organism evidence="2 3">
    <name type="scientific">Chlamydomonas eustigma</name>
    <dbReference type="NCBI Taxonomy" id="1157962"/>
    <lineage>
        <taxon>Eukaryota</taxon>
        <taxon>Viridiplantae</taxon>
        <taxon>Chlorophyta</taxon>
        <taxon>core chlorophytes</taxon>
        <taxon>Chlorophyceae</taxon>
        <taxon>CS clade</taxon>
        <taxon>Chlamydomonadales</taxon>
        <taxon>Chlamydomonadaceae</taxon>
        <taxon>Chlamydomonas</taxon>
    </lineage>
</organism>
<dbReference type="OrthoDB" id="536369at2759"/>
<comment type="caution">
    <text evidence="2">The sequence shown here is derived from an EMBL/GenBank/DDBJ whole genome shotgun (WGS) entry which is preliminary data.</text>
</comment>
<evidence type="ECO:0000256" key="1">
    <source>
        <dbReference type="SAM" id="MobiDB-lite"/>
    </source>
</evidence>
<evidence type="ECO:0000313" key="2">
    <source>
        <dbReference type="EMBL" id="GAX77078.1"/>
    </source>
</evidence>
<evidence type="ECO:0000313" key="3">
    <source>
        <dbReference type="Proteomes" id="UP000232323"/>
    </source>
</evidence>
<gene>
    <name evidence="2" type="ORF">CEUSTIGMA_g4524.t1</name>
</gene>
<feature type="region of interest" description="Disordered" evidence="1">
    <location>
        <begin position="444"/>
        <end position="466"/>
    </location>
</feature>
<reference evidence="2 3" key="1">
    <citation type="submission" date="2017-08" db="EMBL/GenBank/DDBJ databases">
        <title>Acidophilic green algal genome provides insights into adaptation to an acidic environment.</title>
        <authorList>
            <person name="Hirooka S."/>
            <person name="Hirose Y."/>
            <person name="Kanesaki Y."/>
            <person name="Higuchi S."/>
            <person name="Fujiwara T."/>
            <person name="Onuma R."/>
            <person name="Era A."/>
            <person name="Ohbayashi R."/>
            <person name="Uzuka A."/>
            <person name="Nozaki H."/>
            <person name="Yoshikawa H."/>
            <person name="Miyagishima S.Y."/>
        </authorList>
    </citation>
    <scope>NUCLEOTIDE SEQUENCE [LARGE SCALE GENOMIC DNA]</scope>
    <source>
        <strain evidence="2 3">NIES-2499</strain>
    </source>
</reference>
<keyword evidence="3" id="KW-1185">Reference proteome</keyword>
<dbReference type="EMBL" id="BEGY01000022">
    <property type="protein sequence ID" value="GAX77078.1"/>
    <property type="molecule type" value="Genomic_DNA"/>
</dbReference>
<name>A0A250X1X8_9CHLO</name>
<sequence>MLPSNFIHHNYKDSALNPATAVREGIQEDEVDQLESPEDLKVYDGSSLLLVDEYNDDSGLSGHTSHAKTSSRSLLQQTTTVISSSTPNTFYTSASPTNDQEYVAAILGALSDAENAVAVMQASELDMLSMMSTLVYTFDQYDSRAQSAFESLISSAVQSASNLTGQITALSMLLQSAMASNNLTVAAATTTSSQAMITTSTFNAATAILASGLTTLKATTQNFSISAEAVRNGLQVPPTLDGSAYQACLDMHAHQPTLYTLKINTFQRCVGAGCRNQVLGGLFLHAVQHNPDEILGTKEGHHLCGSTSFSHLIPSCVINDNQTTQGTSLLDYKYLGGVGNDPVFIPQSTLYNMSLKIANFYNTSINSEEFSSGSGMPYGFFHYPLSISLPGRRGQALGESTDESNQHLQHLEQAELAESSAAASMTTSSLMQALGGVSEHDWNSSCSPTQCNDHPRSISPPVTPADSATHCNNLPEFLPPAEAHHMVLHMIYHETAKLQYMVFETYSAIRQLYHMSSMMYNYINLISAHRAQRSGHSIHDNSSDIVIQWPVFALLAARNIVALQSDVYQHNVHSNQPAGEAGDANLHQGG</sequence>
<dbReference type="AlphaFoldDB" id="A0A250X1X8"/>